<organism evidence="2 3">
    <name type="scientific">Halolamina pelagica</name>
    <dbReference type="NCBI Taxonomy" id="699431"/>
    <lineage>
        <taxon>Archaea</taxon>
        <taxon>Methanobacteriati</taxon>
        <taxon>Methanobacteriota</taxon>
        <taxon>Stenosarchaea group</taxon>
        <taxon>Halobacteria</taxon>
        <taxon>Halobacteriales</taxon>
        <taxon>Haloferacaceae</taxon>
    </lineage>
</organism>
<dbReference type="RefSeq" id="WP_054583834.1">
    <property type="nucleotide sequence ID" value="NZ_LGUC01000001.1"/>
</dbReference>
<evidence type="ECO:0000256" key="1">
    <source>
        <dbReference type="SAM" id="MobiDB-lite"/>
    </source>
</evidence>
<protein>
    <submittedName>
        <fullName evidence="2">Uncharacterized protein</fullName>
    </submittedName>
</protein>
<keyword evidence="3" id="KW-1185">Reference proteome</keyword>
<reference evidence="3" key="1">
    <citation type="submission" date="2013-11" db="EMBL/GenBank/DDBJ databases">
        <authorList>
            <person name="Hoang H.T."/>
            <person name="Killian M.L."/>
            <person name="Madson D.M."/>
            <person name="Arruda P.H.E."/>
            <person name="Sun D."/>
            <person name="Schwartz K.J."/>
            <person name="Yoon K."/>
        </authorList>
    </citation>
    <scope>NUCLEOTIDE SEQUENCE [LARGE SCALE GENOMIC DNA]</scope>
    <source>
        <strain evidence="3">CDK2</strain>
    </source>
</reference>
<dbReference type="Proteomes" id="UP000050535">
    <property type="component" value="Unassembled WGS sequence"/>
</dbReference>
<dbReference type="EMBL" id="LGUC01000001">
    <property type="protein sequence ID" value="KPN31103.1"/>
    <property type="molecule type" value="Genomic_DNA"/>
</dbReference>
<dbReference type="OrthoDB" id="313485at2157"/>
<evidence type="ECO:0000313" key="2">
    <source>
        <dbReference type="EMBL" id="KPN31103.1"/>
    </source>
</evidence>
<dbReference type="AlphaFoldDB" id="A0A0P7I2I7"/>
<evidence type="ECO:0000313" key="3">
    <source>
        <dbReference type="Proteomes" id="UP000050535"/>
    </source>
</evidence>
<sequence>MATKSQTESGRTVEFTINPRERPDADSVDDDTPSHVLVEVTATAQTQMAILAAGPAGRYSFDFRISTQGIEIVRAYEEGMRANVDELPVWMTPVTEEVADVMLQME</sequence>
<name>A0A0P7I2I7_9EURY</name>
<feature type="region of interest" description="Disordered" evidence="1">
    <location>
        <begin position="1"/>
        <end position="32"/>
    </location>
</feature>
<gene>
    <name evidence="2" type="ORF">SY89_01845</name>
</gene>
<comment type="caution">
    <text evidence="2">The sequence shown here is derived from an EMBL/GenBank/DDBJ whole genome shotgun (WGS) entry which is preliminary data.</text>
</comment>
<accession>A0A0P7I2I7</accession>
<feature type="compositionally biased region" description="Polar residues" evidence="1">
    <location>
        <begin position="1"/>
        <end position="10"/>
    </location>
</feature>
<proteinExistence type="predicted"/>